<dbReference type="InterPro" id="IPR002491">
    <property type="entry name" value="ABC_transptr_periplasmic_BD"/>
</dbReference>
<keyword evidence="4" id="KW-1185">Reference proteome</keyword>
<feature type="domain" description="Fe/B12 periplasmic-binding" evidence="2">
    <location>
        <begin position="24"/>
        <end position="277"/>
    </location>
</feature>
<dbReference type="PANTHER" id="PTHR30535:SF4">
    <property type="entry name" value="HEMIN-BINDING PERIPLASMIC PROTEIN HMUT"/>
    <property type="match status" value="1"/>
</dbReference>
<dbReference type="Gene3D" id="3.40.50.1980">
    <property type="entry name" value="Nitrogenase molybdenum iron protein domain"/>
    <property type="match status" value="2"/>
</dbReference>
<dbReference type="CDD" id="cd01149">
    <property type="entry name" value="HutB"/>
    <property type="match status" value="1"/>
</dbReference>
<dbReference type="RefSeq" id="WP_135625384.1">
    <property type="nucleotide sequence ID" value="NZ_RQGD01000046.1"/>
</dbReference>
<dbReference type="OrthoDB" id="9816357at2"/>
<dbReference type="InterPro" id="IPR050902">
    <property type="entry name" value="ABC_Transporter_SBP"/>
</dbReference>
<feature type="signal peptide" evidence="1">
    <location>
        <begin position="1"/>
        <end position="19"/>
    </location>
</feature>
<evidence type="ECO:0000313" key="3">
    <source>
        <dbReference type="EMBL" id="TGL56465.1"/>
    </source>
</evidence>
<dbReference type="AlphaFoldDB" id="A0A4V3JQR2"/>
<reference evidence="3" key="1">
    <citation type="journal article" date="2019" name="PLoS Negl. Trop. Dis.">
        <title>Revisiting the worldwide diversity of Leptospira species in the environment.</title>
        <authorList>
            <person name="Vincent A.T."/>
            <person name="Schiettekatte O."/>
            <person name="Bourhy P."/>
            <person name="Veyrier F.J."/>
            <person name="Picardeau M."/>
        </authorList>
    </citation>
    <scope>NUCLEOTIDE SEQUENCE [LARGE SCALE GENOMIC DNA]</scope>
    <source>
        <strain evidence="3">201702476</strain>
    </source>
</reference>
<dbReference type="Pfam" id="PF01497">
    <property type="entry name" value="Peripla_BP_2"/>
    <property type="match status" value="1"/>
</dbReference>
<evidence type="ECO:0000259" key="2">
    <source>
        <dbReference type="PROSITE" id="PS50983"/>
    </source>
</evidence>
<dbReference type="SUPFAM" id="SSF53807">
    <property type="entry name" value="Helical backbone' metal receptor"/>
    <property type="match status" value="1"/>
</dbReference>
<accession>A0A4V3JQR2</accession>
<evidence type="ECO:0000256" key="1">
    <source>
        <dbReference type="SAM" id="SignalP"/>
    </source>
</evidence>
<keyword evidence="1" id="KW-0732">Signal</keyword>
<dbReference type="PROSITE" id="PS50983">
    <property type="entry name" value="FE_B12_PBP"/>
    <property type="match status" value="1"/>
</dbReference>
<gene>
    <name evidence="3" type="ORF">EHQ58_17765</name>
</gene>
<comment type="caution">
    <text evidence="3">The sequence shown here is derived from an EMBL/GenBank/DDBJ whole genome shotgun (WGS) entry which is preliminary data.</text>
</comment>
<organism evidence="3 4">
    <name type="scientific">Leptospira ognonensis</name>
    <dbReference type="NCBI Taxonomy" id="2484945"/>
    <lineage>
        <taxon>Bacteria</taxon>
        <taxon>Pseudomonadati</taxon>
        <taxon>Spirochaetota</taxon>
        <taxon>Spirochaetia</taxon>
        <taxon>Leptospirales</taxon>
        <taxon>Leptospiraceae</taxon>
        <taxon>Leptospira</taxon>
    </lineage>
</organism>
<feature type="chain" id="PRO_5020747358" evidence="1">
    <location>
        <begin position="20"/>
        <end position="277"/>
    </location>
</feature>
<dbReference type="Proteomes" id="UP000297693">
    <property type="component" value="Unassembled WGS sequence"/>
</dbReference>
<sequence length="277" mass="30008">MIRTLTAFFLCVTTVSLQAQPKLKIVSLNGSTTEILFALGLGEQIVGVDTSSSYPALAQKINKVGYQRTLTSEGILSFSPSHLIGTVTAGPPSTIEQLKLLSLPMLIVPEVNSPDGVENKIKLISNFVGKQKEGENLLKEFKLKMKSFQKPKLQKEVKVLFLYSRNASSIFVSGTNTPAASMIELSGAVNAVGDFTDYKPLTSESLVSANPDVILITKHSYDMLGGGKALWDIPGILTTKAGMNKSYIVMDDLLLLGFGPRLPDALKELGNKWKMID</sequence>
<proteinExistence type="predicted"/>
<name>A0A4V3JQR2_9LEPT</name>
<dbReference type="PANTHER" id="PTHR30535">
    <property type="entry name" value="VITAMIN B12-BINDING PROTEIN"/>
    <property type="match status" value="1"/>
</dbReference>
<dbReference type="EMBL" id="RQGD01000046">
    <property type="protein sequence ID" value="TGL56465.1"/>
    <property type="molecule type" value="Genomic_DNA"/>
</dbReference>
<protein>
    <submittedName>
        <fullName evidence="3">ABC transporter substrate-binding protein</fullName>
    </submittedName>
</protein>
<evidence type="ECO:0000313" key="4">
    <source>
        <dbReference type="Proteomes" id="UP000297693"/>
    </source>
</evidence>